<sequence length="24" mass="2888">MKKKGMIIRFAIQLYVRFALILSF</sequence>
<evidence type="ECO:0000313" key="1">
    <source>
        <dbReference type="Proteomes" id="UP000095283"/>
    </source>
</evidence>
<protein>
    <submittedName>
        <fullName evidence="2">Uncharacterized protein</fullName>
    </submittedName>
</protein>
<organism evidence="1 2">
    <name type="scientific">Heterorhabditis bacteriophora</name>
    <name type="common">Entomopathogenic nematode worm</name>
    <dbReference type="NCBI Taxonomy" id="37862"/>
    <lineage>
        <taxon>Eukaryota</taxon>
        <taxon>Metazoa</taxon>
        <taxon>Ecdysozoa</taxon>
        <taxon>Nematoda</taxon>
        <taxon>Chromadorea</taxon>
        <taxon>Rhabditida</taxon>
        <taxon>Rhabditina</taxon>
        <taxon>Rhabditomorpha</taxon>
        <taxon>Strongyloidea</taxon>
        <taxon>Heterorhabditidae</taxon>
        <taxon>Heterorhabditis</taxon>
    </lineage>
</organism>
<name>A0A1I7WJE9_HETBA</name>
<dbReference type="Proteomes" id="UP000095283">
    <property type="component" value="Unplaced"/>
</dbReference>
<evidence type="ECO:0000313" key="2">
    <source>
        <dbReference type="WBParaSite" id="Hba_05144"/>
    </source>
</evidence>
<proteinExistence type="predicted"/>
<reference evidence="2" key="1">
    <citation type="submission" date="2016-11" db="UniProtKB">
        <authorList>
            <consortium name="WormBaseParasite"/>
        </authorList>
    </citation>
    <scope>IDENTIFICATION</scope>
</reference>
<keyword evidence="1" id="KW-1185">Reference proteome</keyword>
<dbReference type="WBParaSite" id="Hba_05144">
    <property type="protein sequence ID" value="Hba_05144"/>
    <property type="gene ID" value="Hba_05144"/>
</dbReference>
<dbReference type="AlphaFoldDB" id="A0A1I7WJE9"/>
<accession>A0A1I7WJE9</accession>